<evidence type="ECO:0000256" key="4">
    <source>
        <dbReference type="PROSITE-ProRule" id="PRU00169"/>
    </source>
</evidence>
<dbReference type="PRINTS" id="PR00344">
    <property type="entry name" value="BCTRLSENSOR"/>
</dbReference>
<dbReference type="SMART" id="SM00448">
    <property type="entry name" value="REC"/>
    <property type="match status" value="1"/>
</dbReference>
<gene>
    <name evidence="9" type="ORF">A3F84_16675</name>
</gene>
<dbReference type="InterPro" id="IPR003594">
    <property type="entry name" value="HATPase_dom"/>
</dbReference>
<feature type="modified residue" description="4-aspartylphosphate" evidence="4">
    <location>
        <position position="1309"/>
    </location>
</feature>
<evidence type="ECO:0000256" key="3">
    <source>
        <dbReference type="ARBA" id="ARBA00022553"/>
    </source>
</evidence>
<dbReference type="SUPFAM" id="SSF52172">
    <property type="entry name" value="CheY-like"/>
    <property type="match status" value="1"/>
</dbReference>
<comment type="catalytic activity">
    <reaction evidence="1">
        <text>ATP + protein L-histidine = ADP + protein N-phospho-L-histidine.</text>
        <dbReference type="EC" id="2.7.13.3"/>
    </reaction>
</comment>
<keyword evidence="5" id="KW-0175">Coiled coil</keyword>
<evidence type="ECO:0000256" key="2">
    <source>
        <dbReference type="ARBA" id="ARBA00012438"/>
    </source>
</evidence>
<dbReference type="Gene3D" id="3.30.565.10">
    <property type="entry name" value="Histidine kinase-like ATPase, C-terminal domain"/>
    <property type="match status" value="1"/>
</dbReference>
<protein>
    <recommendedName>
        <fullName evidence="2">histidine kinase</fullName>
        <ecNumber evidence="2">2.7.13.3</ecNumber>
    </recommendedName>
</protein>
<feature type="domain" description="Histidine kinase" evidence="7">
    <location>
        <begin position="1020"/>
        <end position="1235"/>
    </location>
</feature>
<evidence type="ECO:0000259" key="8">
    <source>
        <dbReference type="PROSITE" id="PS50110"/>
    </source>
</evidence>
<dbReference type="InterPro" id="IPR003661">
    <property type="entry name" value="HisK_dim/P_dom"/>
</dbReference>
<dbReference type="SUPFAM" id="SSF63829">
    <property type="entry name" value="Calcium-dependent phosphotriesterase"/>
    <property type="match status" value="3"/>
</dbReference>
<dbReference type="Pfam" id="PF02518">
    <property type="entry name" value="HATPase_c"/>
    <property type="match status" value="1"/>
</dbReference>
<evidence type="ECO:0000259" key="7">
    <source>
        <dbReference type="PROSITE" id="PS50109"/>
    </source>
</evidence>
<name>A0A1F6D296_HANXR</name>
<feature type="region of interest" description="Disordered" evidence="6">
    <location>
        <begin position="557"/>
        <end position="608"/>
    </location>
</feature>
<dbReference type="InterPro" id="IPR013783">
    <property type="entry name" value="Ig-like_fold"/>
</dbReference>
<dbReference type="Gene3D" id="3.40.50.2300">
    <property type="match status" value="1"/>
</dbReference>
<reference evidence="9 10" key="1">
    <citation type="journal article" date="2016" name="Nat. Commun.">
        <title>Thousands of microbial genomes shed light on interconnected biogeochemical processes in an aquifer system.</title>
        <authorList>
            <person name="Anantharaman K."/>
            <person name="Brown C.T."/>
            <person name="Hug L.A."/>
            <person name="Sharon I."/>
            <person name="Castelle C.J."/>
            <person name="Probst A.J."/>
            <person name="Thomas B.C."/>
            <person name="Singh A."/>
            <person name="Wilkins M.J."/>
            <person name="Karaoz U."/>
            <person name="Brodie E.L."/>
            <person name="Williams K.H."/>
            <person name="Hubbard S.S."/>
            <person name="Banfield J.F."/>
        </authorList>
    </citation>
    <scope>NUCLEOTIDE SEQUENCE [LARGE SCALE GENOMIC DNA]</scope>
    <source>
        <strain evidence="10">RIFCSPLOWO2_12_FULL_64_10</strain>
    </source>
</reference>
<dbReference type="SUPFAM" id="SSF55874">
    <property type="entry name" value="ATPase domain of HSP90 chaperone/DNA topoisomerase II/histidine kinase"/>
    <property type="match status" value="1"/>
</dbReference>
<accession>A0A1F6D296</accession>
<dbReference type="PROSITE" id="PS50109">
    <property type="entry name" value="HIS_KIN"/>
    <property type="match status" value="1"/>
</dbReference>
<dbReference type="InterPro" id="IPR011110">
    <property type="entry name" value="Reg_prop"/>
</dbReference>
<feature type="domain" description="Response regulatory" evidence="8">
    <location>
        <begin position="1260"/>
        <end position="1376"/>
    </location>
</feature>
<dbReference type="SMART" id="SM00388">
    <property type="entry name" value="HisKA"/>
    <property type="match status" value="1"/>
</dbReference>
<dbReference type="SUPFAM" id="SSF47384">
    <property type="entry name" value="Homodimeric domain of signal transducing histidine kinase"/>
    <property type="match status" value="1"/>
</dbReference>
<evidence type="ECO:0000256" key="5">
    <source>
        <dbReference type="SAM" id="Coils"/>
    </source>
</evidence>
<dbReference type="CDD" id="cd16922">
    <property type="entry name" value="HATPase_EvgS-ArcB-TorS-like"/>
    <property type="match status" value="1"/>
</dbReference>
<dbReference type="Pfam" id="PF07494">
    <property type="entry name" value="Reg_prop"/>
    <property type="match status" value="11"/>
</dbReference>
<dbReference type="Gene3D" id="1.10.287.130">
    <property type="match status" value="1"/>
</dbReference>
<organism evidence="9 10">
    <name type="scientific">Handelsmanbacteria sp. (strain RIFCSPLOWO2_12_FULL_64_10)</name>
    <dbReference type="NCBI Taxonomy" id="1817868"/>
    <lineage>
        <taxon>Bacteria</taxon>
        <taxon>Candidatus Handelsmaniibacteriota</taxon>
    </lineage>
</organism>
<proteinExistence type="predicted"/>
<dbReference type="InterPro" id="IPR011006">
    <property type="entry name" value="CheY-like_superfamily"/>
</dbReference>
<dbReference type="Pfam" id="PF07495">
    <property type="entry name" value="Y_Y_Y"/>
    <property type="match status" value="1"/>
</dbReference>
<feature type="coiled-coil region" evidence="5">
    <location>
        <begin position="972"/>
        <end position="1013"/>
    </location>
</feature>
<dbReference type="CDD" id="cd17546">
    <property type="entry name" value="REC_hyHK_CKI1_RcsC-like"/>
    <property type="match status" value="1"/>
</dbReference>
<dbReference type="Gene3D" id="2.60.40.10">
    <property type="entry name" value="Immunoglobulins"/>
    <property type="match status" value="1"/>
</dbReference>
<evidence type="ECO:0000256" key="6">
    <source>
        <dbReference type="SAM" id="MobiDB-lite"/>
    </source>
</evidence>
<keyword evidence="3 4" id="KW-0597">Phosphoprotein</keyword>
<dbReference type="Pfam" id="PF00072">
    <property type="entry name" value="Response_reg"/>
    <property type="match status" value="1"/>
</dbReference>
<sequence length="1464" mass="159386">MLRQHGFVTSSEPWRATPDSVFSALFELRKPSEVGEKQKALDGDPAWRVALQGLGAAFGTSGPDGLLRHELRLYATPAGPGKSVPAGPGKRVVAGKGKGSWNTYDTTNGLANVNINAILQDREGMLWFGTPAGVIRYNGRHFSTFTVKDGLANDEVLSILQDRDGSLWVGTRGGLSRCDPSSLRSLNPETGVRDRLRSGKIFVTFTVKDGLANDAVTSILQDRDGSLWVGTRGGLSRCDPSALRSLNPEGGVRDTPFDSLALAQDRLRSGKVFVAFTVKDGLSNDGVTSILQDRDGNLWVGTQGGLSRGDHSTLRFLNPEGGARDTVRAGKGFVTFTVKDGLSNDGVTSILQDRDGDLWVGTNGGLSRFDRKHLSTPFDKAQGRPFDKARGSGHGFTAFTVRDGLTNDEVNSILQDRDGALWVGTQGGGAIRISKGAGGDPHPAFTPFTIEDGLVGSTVHVILQDREGFLWFGTTSGLSRYGGQVFTTFTVRDGLSGNDVLSIFQDREGSLWFGTRESGVSRFDGQTFTTFTTQDGLPDTFVQTILQDGEGNLWFGTRRGGATRYDPSTPGSALRSGQGREGRRRLNDSQDRSPHPNPGGPSGMGTFTTFTMEDGLSGTGVLSAFIDREGRLWFGNGSGVNCYDGRTFTAYTIADGLILPTVRSITQDREGRLWFGTWGGGISRYDGDTFATYVEEGGSVNNMVWSGLADREGRLWFGTWGAGVRCYDPSTPLALRSGQAPSTGSGQGGRKFSAFTTADGLASNYTMPGAIQDREGHLWFATDGGGANRYDGTVFQTLTLQDGLSGNVVRSIFQDREGNLWFGTNGGVTRFRPPTPVPPTVFIDAVVADRRYEGVSTLDIPSTVRLTAFEFDAISFKTRPDQMVYRYRLRGYDRDWKTALAHRVEYQGLPRGAYTFEVVAVDRDLVYSERPATVALRVRTPYERIGWISALSIAVALVGWQTTRVIRRDRRLREANAALSAANKELFSVNRQMEASNEDLKEARQQADRASQAKSVFLSHMSHEIRTPMTVILGYAQILRGDPALSARHRRAVETVEVSGMHLLSLINDILDLSRIEAGRESLNPVDFDLGALAEELSAMFRLRCEQKGLGWRVEVEGGQRPVNGDRHKLSQVLINLLGNAVKFTEAGGVTLRVRGEAGDRYRFEVTDTGPGISGERQAAMFEPFEQGEAGVLKEGTGLGLTIARRHVALMGGEFRLVSEPGRGATFSFTLCLPEASARREGWIDRWDRVVRLAPGCAVEALVVDDIPESREVLAEMLGRIGVVVRTAGGGPEALERVRARTPDIVFMDIHMPGMDGVEAMRRIAQTYDRERVKVAAISASVLTHEQEQYLSAGFHAFLDKPIRVGRLYACLAELLGATFEYDEATPADAPPPDPGGRVALPEGLAQRLRRAAEMYQVTELRRCLQEAESLGPPGQGFAGRLRALVEKFDMEGVLRLVEGDREA</sequence>
<dbReference type="InterPro" id="IPR004358">
    <property type="entry name" value="Sig_transdc_His_kin-like_C"/>
</dbReference>
<dbReference type="Proteomes" id="UP000178606">
    <property type="component" value="Unassembled WGS sequence"/>
</dbReference>
<dbReference type="PROSITE" id="PS50110">
    <property type="entry name" value="RESPONSE_REGULATORY"/>
    <property type="match status" value="1"/>
</dbReference>
<dbReference type="InterPro" id="IPR036890">
    <property type="entry name" value="HATPase_C_sf"/>
</dbReference>
<dbReference type="InterPro" id="IPR001789">
    <property type="entry name" value="Sig_transdc_resp-reg_receiver"/>
</dbReference>
<dbReference type="SMART" id="SM00387">
    <property type="entry name" value="HATPase_c"/>
    <property type="match status" value="1"/>
</dbReference>
<evidence type="ECO:0000313" key="10">
    <source>
        <dbReference type="Proteomes" id="UP000178606"/>
    </source>
</evidence>
<comment type="caution">
    <text evidence="9">The sequence shown here is derived from an EMBL/GenBank/DDBJ whole genome shotgun (WGS) entry which is preliminary data.</text>
</comment>
<dbReference type="Pfam" id="PF00512">
    <property type="entry name" value="HisKA"/>
    <property type="match status" value="1"/>
</dbReference>
<dbReference type="GO" id="GO:0000155">
    <property type="term" value="F:phosphorelay sensor kinase activity"/>
    <property type="evidence" value="ECO:0007669"/>
    <property type="project" value="InterPro"/>
</dbReference>
<dbReference type="InterPro" id="IPR015943">
    <property type="entry name" value="WD40/YVTN_repeat-like_dom_sf"/>
</dbReference>
<dbReference type="Gene3D" id="2.130.10.10">
    <property type="entry name" value="YVTN repeat-like/Quinoprotein amine dehydrogenase"/>
    <property type="match status" value="10"/>
</dbReference>
<dbReference type="EMBL" id="MFKF01000071">
    <property type="protein sequence ID" value="OGG55554.1"/>
    <property type="molecule type" value="Genomic_DNA"/>
</dbReference>
<feature type="compositionally biased region" description="Basic and acidic residues" evidence="6">
    <location>
        <begin position="578"/>
        <end position="594"/>
    </location>
</feature>
<dbReference type="InterPro" id="IPR036097">
    <property type="entry name" value="HisK_dim/P_sf"/>
</dbReference>
<dbReference type="PANTHER" id="PTHR43547">
    <property type="entry name" value="TWO-COMPONENT HISTIDINE KINASE"/>
    <property type="match status" value="1"/>
</dbReference>
<evidence type="ECO:0000256" key="1">
    <source>
        <dbReference type="ARBA" id="ARBA00000085"/>
    </source>
</evidence>
<dbReference type="CDD" id="cd00082">
    <property type="entry name" value="HisKA"/>
    <property type="match status" value="1"/>
</dbReference>
<dbReference type="InterPro" id="IPR005467">
    <property type="entry name" value="His_kinase_dom"/>
</dbReference>
<dbReference type="EC" id="2.7.13.3" evidence="2"/>
<dbReference type="PANTHER" id="PTHR43547:SF2">
    <property type="entry name" value="HYBRID SIGNAL TRANSDUCTION HISTIDINE KINASE C"/>
    <property type="match status" value="1"/>
</dbReference>
<dbReference type="InterPro" id="IPR011123">
    <property type="entry name" value="Y_Y_Y"/>
</dbReference>
<evidence type="ECO:0000313" key="9">
    <source>
        <dbReference type="EMBL" id="OGG55554.1"/>
    </source>
</evidence>